<reference evidence="1" key="1">
    <citation type="submission" date="2021-03" db="EMBL/GenBank/DDBJ databases">
        <title>Draft genome sequence of rust myrtle Austropuccinia psidii MF-1, a brazilian biotype.</title>
        <authorList>
            <person name="Quecine M.C."/>
            <person name="Pachon D.M.R."/>
            <person name="Bonatelli M.L."/>
            <person name="Correr F.H."/>
            <person name="Franceschini L.M."/>
            <person name="Leite T.F."/>
            <person name="Margarido G.R.A."/>
            <person name="Almeida C.A."/>
            <person name="Ferrarezi J.A."/>
            <person name="Labate C.A."/>
        </authorList>
    </citation>
    <scope>NUCLEOTIDE SEQUENCE</scope>
    <source>
        <strain evidence="1">MF-1</strain>
    </source>
</reference>
<dbReference type="EMBL" id="AVOT02036374">
    <property type="protein sequence ID" value="MBW0530866.1"/>
    <property type="molecule type" value="Genomic_DNA"/>
</dbReference>
<keyword evidence="2" id="KW-1185">Reference proteome</keyword>
<dbReference type="SUPFAM" id="SSF56672">
    <property type="entry name" value="DNA/RNA polymerases"/>
    <property type="match status" value="1"/>
</dbReference>
<proteinExistence type="predicted"/>
<evidence type="ECO:0000313" key="2">
    <source>
        <dbReference type="Proteomes" id="UP000765509"/>
    </source>
</evidence>
<name>A0A9Q3EZ19_9BASI</name>
<organism evidence="1 2">
    <name type="scientific">Austropuccinia psidii MF-1</name>
    <dbReference type="NCBI Taxonomy" id="1389203"/>
    <lineage>
        <taxon>Eukaryota</taxon>
        <taxon>Fungi</taxon>
        <taxon>Dikarya</taxon>
        <taxon>Basidiomycota</taxon>
        <taxon>Pucciniomycotina</taxon>
        <taxon>Pucciniomycetes</taxon>
        <taxon>Pucciniales</taxon>
        <taxon>Sphaerophragmiaceae</taxon>
        <taxon>Austropuccinia</taxon>
    </lineage>
</organism>
<dbReference type="Proteomes" id="UP000765509">
    <property type="component" value="Unassembled WGS sequence"/>
</dbReference>
<comment type="caution">
    <text evidence="1">The sequence shown here is derived from an EMBL/GenBank/DDBJ whole genome shotgun (WGS) entry which is preliminary data.</text>
</comment>
<dbReference type="Gene3D" id="3.10.10.10">
    <property type="entry name" value="HIV Type 1 Reverse Transcriptase, subunit A, domain 1"/>
    <property type="match status" value="1"/>
</dbReference>
<gene>
    <name evidence="1" type="ORF">O181_070581</name>
</gene>
<dbReference type="InterPro" id="IPR043502">
    <property type="entry name" value="DNA/RNA_pol_sf"/>
</dbReference>
<accession>A0A9Q3EZ19</accession>
<evidence type="ECO:0000313" key="1">
    <source>
        <dbReference type="EMBL" id="MBW0530866.1"/>
    </source>
</evidence>
<protein>
    <submittedName>
        <fullName evidence="1">Uncharacterized protein</fullName>
    </submittedName>
</protein>
<sequence length="200" mass="23515">MSSIGTIIKKIIITHKKGTDYQRIYGIDIYSSKNRHITTGTNKNKFSLYIYQISNQYPLEDLLNELKEEKFNSNLTSKQKLGLLKILRKNRPAFAIGGEPLGKIRGHDIELYLYLERPYPPILGRPPFQEGLDNRKEIEKNFNRLLDMDVIRKIGNNEIVLCGDFRVLNNYTRADRYPIPRIPHAMENWKKKDILPRWIE</sequence>
<dbReference type="AlphaFoldDB" id="A0A9Q3EZ19"/>